<dbReference type="GO" id="GO:0016788">
    <property type="term" value="F:hydrolase activity, acting on ester bonds"/>
    <property type="evidence" value="ECO:0007669"/>
    <property type="project" value="TreeGrafter"/>
</dbReference>
<reference evidence="4" key="1">
    <citation type="submission" date="2022-03" db="EMBL/GenBank/DDBJ databases">
        <title>Description of Abyssus ytuae gen. nov., sp. nov., a novel member of the family Flavobacteriaceae isolated from the sediment of Mariana Trench.</title>
        <authorList>
            <person name="Zhang J."/>
            <person name="Xu X."/>
        </authorList>
    </citation>
    <scope>NUCLEOTIDE SEQUENCE</scope>
    <source>
        <strain evidence="4">MT3330</strain>
    </source>
</reference>
<keyword evidence="5" id="KW-1185">Reference proteome</keyword>
<dbReference type="EMBL" id="CP094358">
    <property type="protein sequence ID" value="UOB16854.1"/>
    <property type="molecule type" value="Genomic_DNA"/>
</dbReference>
<feature type="signal peptide" evidence="3">
    <location>
        <begin position="1"/>
        <end position="22"/>
    </location>
</feature>
<dbReference type="Pfam" id="PF00756">
    <property type="entry name" value="Esterase"/>
    <property type="match status" value="1"/>
</dbReference>
<dbReference type="InterPro" id="IPR052558">
    <property type="entry name" value="Siderophore_Hydrolase_D"/>
</dbReference>
<evidence type="ECO:0000313" key="5">
    <source>
        <dbReference type="Proteomes" id="UP000831290"/>
    </source>
</evidence>
<feature type="chain" id="PRO_5038594253" evidence="3">
    <location>
        <begin position="23"/>
        <end position="351"/>
    </location>
</feature>
<dbReference type="Proteomes" id="UP000831290">
    <property type="component" value="Chromosome"/>
</dbReference>
<protein>
    <submittedName>
        <fullName evidence="4">Alpha/beta hydrolase-fold protein</fullName>
    </submittedName>
</protein>
<keyword evidence="2 4" id="KW-0378">Hydrolase</keyword>
<evidence type="ECO:0000256" key="2">
    <source>
        <dbReference type="ARBA" id="ARBA00022801"/>
    </source>
</evidence>
<dbReference type="PANTHER" id="PTHR40841:SF2">
    <property type="entry name" value="SIDEROPHORE-DEGRADING ESTERASE (EUROFUNG)"/>
    <property type="match status" value="1"/>
</dbReference>
<name>A0A9E7D2M9_9FLAO</name>
<gene>
    <name evidence="4" type="ORF">MQE35_14050</name>
</gene>
<dbReference type="Gene3D" id="3.40.50.1820">
    <property type="entry name" value="alpha/beta hydrolase"/>
    <property type="match status" value="1"/>
</dbReference>
<dbReference type="SUPFAM" id="SSF53474">
    <property type="entry name" value="alpha/beta-Hydrolases"/>
    <property type="match status" value="1"/>
</dbReference>
<sequence>MKKRPFLLALFIVILTSSFGQNKIEIGEKKQLFSKVLNEEREYWVYLPEHYTDNNFPDQNYPVIYLLDAEKHFHTATGIIKHLANEYYPQMPECIVIGIKNTNRSRDLTPTNVPEFNTHTGGYDKFVSFIEQELIPEISKKYRTLNYKILIGHSFGGLFTMSALYKSTSLFNSYVAIDPSLWWDEEWLVRQSDSVFKHKNFKHRKLFLAGANSHGMHKNPGKQLEAHSKAQKDFLNKTHAHHPKKLRFHNKFYKNEDHGSVILPSLADAFKYIFSGIRLNANEVVKNPGIIEKNYSKLSENLNFEFIPQSFYINNLADLAIKTGQEENARKLHELNIKNYPNNTFLKKQFK</sequence>
<comment type="similarity">
    <text evidence="1">Belongs to the esterase D family.</text>
</comment>
<evidence type="ECO:0000256" key="3">
    <source>
        <dbReference type="SAM" id="SignalP"/>
    </source>
</evidence>
<dbReference type="InterPro" id="IPR029058">
    <property type="entry name" value="AB_hydrolase_fold"/>
</dbReference>
<dbReference type="KEGG" id="fbm:MQE35_14050"/>
<dbReference type="PANTHER" id="PTHR40841">
    <property type="entry name" value="SIDEROPHORE TRIACETYLFUSARININE C ESTERASE"/>
    <property type="match status" value="1"/>
</dbReference>
<evidence type="ECO:0000256" key="1">
    <source>
        <dbReference type="ARBA" id="ARBA00005622"/>
    </source>
</evidence>
<evidence type="ECO:0000313" key="4">
    <source>
        <dbReference type="EMBL" id="UOB16854.1"/>
    </source>
</evidence>
<keyword evidence="3" id="KW-0732">Signal</keyword>
<proteinExistence type="inferred from homology"/>
<dbReference type="InterPro" id="IPR000801">
    <property type="entry name" value="Esterase-like"/>
</dbReference>
<dbReference type="AlphaFoldDB" id="A0A9E7D2M9"/>
<accession>A0A9E7D2M9</accession>
<dbReference type="RefSeq" id="WP_255842101.1">
    <property type="nucleotide sequence ID" value="NZ_CP094358.1"/>
</dbReference>
<organism evidence="4 5">
    <name type="scientific">Abyssalbus ytuae</name>
    <dbReference type="NCBI Taxonomy" id="2926907"/>
    <lineage>
        <taxon>Bacteria</taxon>
        <taxon>Pseudomonadati</taxon>
        <taxon>Bacteroidota</taxon>
        <taxon>Flavobacteriia</taxon>
        <taxon>Flavobacteriales</taxon>
        <taxon>Flavobacteriaceae</taxon>
        <taxon>Abyssalbus</taxon>
    </lineage>
</organism>